<dbReference type="EMBL" id="JBEHZE010000001">
    <property type="protein sequence ID" value="MEX6633932.1"/>
    <property type="molecule type" value="Genomic_DNA"/>
</dbReference>
<protein>
    <submittedName>
        <fullName evidence="2">Nucleoside phosphorylase</fullName>
    </submittedName>
</protein>
<gene>
    <name evidence="2" type="ORF">ABFZ84_10265</name>
</gene>
<sequence length="240" mass="25019">MSFVGVICGLKSEAQTVERSVGSPKTRIGISGANAQRAEDCARKFCEEGASAIISVGISGGLDPALVPGDFVIGEATITQSGSAFGSDRALLNAVKAHYAKQRYALQEETGSAPVFGNLFGADEIIESAQKKATLFEQHGAIAVDMESHGAARAAAHFGLPFIAIRAIADPADRALPMAALNAVAPDGSTRIFATLGAATRDPKQFPLLMKLGADSAAATKTLRRDLGPLFLRFFLSLDL</sequence>
<reference evidence="2 3" key="1">
    <citation type="submission" date="2024-05" db="EMBL/GenBank/DDBJ databases">
        <title>Three bacterial strains, DH-69, EH-24, and ECK-19 isolated from coastal sediments.</title>
        <authorList>
            <person name="Ye Y.-Q."/>
            <person name="Du Z.-J."/>
        </authorList>
    </citation>
    <scope>NUCLEOTIDE SEQUENCE [LARGE SCALE GENOMIC DNA]</scope>
    <source>
        <strain evidence="2 3">ECK-19</strain>
    </source>
</reference>
<dbReference type="SUPFAM" id="SSF53167">
    <property type="entry name" value="Purine and uridine phosphorylases"/>
    <property type="match status" value="1"/>
</dbReference>
<dbReference type="InterPro" id="IPR035994">
    <property type="entry name" value="Nucleoside_phosphorylase_sf"/>
</dbReference>
<organism evidence="2 3">
    <name type="scientific">Hyphococcus lacteus</name>
    <dbReference type="NCBI Taxonomy" id="3143536"/>
    <lineage>
        <taxon>Bacteria</taxon>
        <taxon>Pseudomonadati</taxon>
        <taxon>Pseudomonadota</taxon>
        <taxon>Alphaproteobacteria</taxon>
        <taxon>Parvularculales</taxon>
        <taxon>Parvularculaceae</taxon>
        <taxon>Hyphococcus</taxon>
    </lineage>
</organism>
<name>A0ABV3Z980_9PROT</name>
<accession>A0ABV3Z980</accession>
<proteinExistence type="predicted"/>
<comment type="caution">
    <text evidence="2">The sequence shown here is derived from an EMBL/GenBank/DDBJ whole genome shotgun (WGS) entry which is preliminary data.</text>
</comment>
<dbReference type="InterPro" id="IPR000845">
    <property type="entry name" value="Nucleoside_phosphorylase_d"/>
</dbReference>
<dbReference type="Pfam" id="PF01048">
    <property type="entry name" value="PNP_UDP_1"/>
    <property type="match status" value="1"/>
</dbReference>
<keyword evidence="3" id="KW-1185">Reference proteome</keyword>
<evidence type="ECO:0000259" key="1">
    <source>
        <dbReference type="Pfam" id="PF01048"/>
    </source>
</evidence>
<dbReference type="PANTHER" id="PTHR46832">
    <property type="entry name" value="5'-METHYLTHIOADENOSINE/S-ADENOSYLHOMOCYSTEINE NUCLEOSIDASE"/>
    <property type="match status" value="1"/>
</dbReference>
<dbReference type="PANTHER" id="PTHR46832:SF1">
    <property type="entry name" value="5'-METHYLTHIOADENOSINE_S-ADENOSYLHOMOCYSTEINE NUCLEOSIDASE"/>
    <property type="match status" value="1"/>
</dbReference>
<evidence type="ECO:0000313" key="3">
    <source>
        <dbReference type="Proteomes" id="UP001560685"/>
    </source>
</evidence>
<dbReference type="CDD" id="cd17768">
    <property type="entry name" value="adenosylhopane_nucleosidase_HpnG-like"/>
    <property type="match status" value="1"/>
</dbReference>
<dbReference type="Gene3D" id="3.40.50.1580">
    <property type="entry name" value="Nucleoside phosphorylase domain"/>
    <property type="match status" value="1"/>
</dbReference>
<dbReference type="Proteomes" id="UP001560685">
    <property type="component" value="Unassembled WGS sequence"/>
</dbReference>
<dbReference type="RefSeq" id="WP_369313929.1">
    <property type="nucleotide sequence ID" value="NZ_JBEHZE010000001.1"/>
</dbReference>
<feature type="domain" description="Nucleoside phosphorylase" evidence="1">
    <location>
        <begin position="29"/>
        <end position="176"/>
    </location>
</feature>
<evidence type="ECO:0000313" key="2">
    <source>
        <dbReference type="EMBL" id="MEX6633932.1"/>
    </source>
</evidence>